<keyword evidence="9" id="KW-1185">Reference proteome</keyword>
<keyword evidence="5" id="KW-0732">Signal</keyword>
<evidence type="ECO:0000256" key="3">
    <source>
        <dbReference type="ARBA" id="ARBA00023237"/>
    </source>
</evidence>
<dbReference type="InterPro" id="IPR013784">
    <property type="entry name" value="Carb-bd-like_fold"/>
</dbReference>
<dbReference type="InterPro" id="IPR000531">
    <property type="entry name" value="Beta-barrel_TonB"/>
</dbReference>
<feature type="chain" id="PRO_5011576546" evidence="5">
    <location>
        <begin position="19"/>
        <end position="951"/>
    </location>
</feature>
<dbReference type="RefSeq" id="WP_091407104.1">
    <property type="nucleotide sequence ID" value="NZ_FOAB01000002.1"/>
</dbReference>
<dbReference type="Pfam" id="PF07715">
    <property type="entry name" value="Plug"/>
    <property type="match status" value="1"/>
</dbReference>
<dbReference type="InterPro" id="IPR037066">
    <property type="entry name" value="Plug_dom_sf"/>
</dbReference>
<dbReference type="SUPFAM" id="SSF56935">
    <property type="entry name" value="Porins"/>
    <property type="match status" value="1"/>
</dbReference>
<dbReference type="STRING" id="1038014.SAMN04487910_1491"/>
<keyword evidence="8" id="KW-0675">Receptor</keyword>
<reference evidence="8 9" key="1">
    <citation type="submission" date="2016-10" db="EMBL/GenBank/DDBJ databases">
        <authorList>
            <person name="de Groot N.N."/>
        </authorList>
    </citation>
    <scope>NUCLEOTIDE SEQUENCE [LARGE SCALE GENOMIC DNA]</scope>
    <source>
        <strain evidence="8 9">DSM 25232</strain>
    </source>
</reference>
<dbReference type="GO" id="GO:0009279">
    <property type="term" value="C:cell outer membrane"/>
    <property type="evidence" value="ECO:0007669"/>
    <property type="project" value="UniProtKB-SubCell"/>
</dbReference>
<dbReference type="EMBL" id="FOAB01000002">
    <property type="protein sequence ID" value="SEK92635.1"/>
    <property type="molecule type" value="Genomic_DNA"/>
</dbReference>
<comment type="similarity">
    <text evidence="4">Belongs to the TonB-dependent receptor family.</text>
</comment>
<evidence type="ECO:0000259" key="7">
    <source>
        <dbReference type="Pfam" id="PF07715"/>
    </source>
</evidence>
<dbReference type="Pfam" id="PF13715">
    <property type="entry name" value="CarbopepD_reg_2"/>
    <property type="match status" value="1"/>
</dbReference>
<dbReference type="PANTHER" id="PTHR40980:SF5">
    <property type="entry name" value="TONB-DEPENDENT RECEPTOR"/>
    <property type="match status" value="1"/>
</dbReference>
<name>A0A1H7L2M5_AQUAM</name>
<evidence type="ECO:0000256" key="4">
    <source>
        <dbReference type="RuleBase" id="RU003357"/>
    </source>
</evidence>
<feature type="signal peptide" evidence="5">
    <location>
        <begin position="1"/>
        <end position="18"/>
    </location>
</feature>
<comment type="subcellular location">
    <subcellularLocation>
        <location evidence="1 4">Cell outer membrane</location>
    </subcellularLocation>
</comment>
<evidence type="ECO:0000259" key="6">
    <source>
        <dbReference type="Pfam" id="PF00593"/>
    </source>
</evidence>
<dbReference type="Gene3D" id="2.60.40.1120">
    <property type="entry name" value="Carboxypeptidase-like, regulatory domain"/>
    <property type="match status" value="1"/>
</dbReference>
<organism evidence="8 9">
    <name type="scientific">Aquimarina amphilecti</name>
    <dbReference type="NCBI Taxonomy" id="1038014"/>
    <lineage>
        <taxon>Bacteria</taxon>
        <taxon>Pseudomonadati</taxon>
        <taxon>Bacteroidota</taxon>
        <taxon>Flavobacteriia</taxon>
        <taxon>Flavobacteriales</taxon>
        <taxon>Flavobacteriaceae</taxon>
        <taxon>Aquimarina</taxon>
    </lineage>
</organism>
<dbReference type="Proteomes" id="UP000198521">
    <property type="component" value="Unassembled WGS sequence"/>
</dbReference>
<dbReference type="Pfam" id="PF00593">
    <property type="entry name" value="TonB_dep_Rec_b-barrel"/>
    <property type="match status" value="1"/>
</dbReference>
<dbReference type="AlphaFoldDB" id="A0A1H7L2M5"/>
<dbReference type="InterPro" id="IPR036942">
    <property type="entry name" value="Beta-barrel_TonB_sf"/>
</dbReference>
<dbReference type="Gene3D" id="2.40.170.20">
    <property type="entry name" value="TonB-dependent receptor, beta-barrel domain"/>
    <property type="match status" value="1"/>
</dbReference>
<keyword evidence="3" id="KW-0998">Cell outer membrane</keyword>
<evidence type="ECO:0000256" key="1">
    <source>
        <dbReference type="ARBA" id="ARBA00004442"/>
    </source>
</evidence>
<protein>
    <submittedName>
        <fullName evidence="8">TonB-dependent receptor</fullName>
    </submittedName>
</protein>
<dbReference type="Gene3D" id="2.170.130.10">
    <property type="entry name" value="TonB-dependent receptor, plug domain"/>
    <property type="match status" value="1"/>
</dbReference>
<evidence type="ECO:0000256" key="2">
    <source>
        <dbReference type="ARBA" id="ARBA00023136"/>
    </source>
</evidence>
<dbReference type="InterPro" id="IPR012910">
    <property type="entry name" value="Plug_dom"/>
</dbReference>
<gene>
    <name evidence="8" type="ORF">SAMN04487910_1491</name>
</gene>
<dbReference type="SUPFAM" id="SSF49452">
    <property type="entry name" value="Starch-binding domain-like"/>
    <property type="match status" value="1"/>
</dbReference>
<sequence length="951" mass="104957">MRNIVTLCALFVVGIVSAQETGSIAGTLLDKEANSQPLPFANVLIKGTSKGTTTDFDGLYTIENLEPGTYVVEFSFVGYETLEKEVIVKPNETTTVNASIGASAAALDEVVIKTTSRKKESVQALLLDQKGAVVQKQSIGAQELSNKGVSNAAGAVTKISGISKQEGGGNVYVRGLGDRYLNTTFNGLSLPANNVDKKNIDLGLFSSDVIQNIGVSKTYAANFYGDFAAGNVDIKAKEHVGKAYIDVDLGNNINTASIGQRFLKSEGTGFFGFYNRYKNDPFAVVLSHSVDPISSEGPVGLSGSIAAGKSWEIGEESKLSIFGTASFGSNYEYARGQAANVTAAENQIFRDTEIFEYSRTTTAMANIVYRINPDHRIKFTSLFINDAKDEVGRFGIDGNGFNRNTIADIDDFGFFTQNVQFEQDMIYVNQLSGVSNINEKIKVDYGIGFNSVLARQPDRKRIAIEQFDLALDNDPSTNPVLFRNVDFDNQRYFQNIEDQEWNGRINVAYEQSENLSFNFGYNGRIKQRDFDNQRFGLSIIEPRTEVTDVNDFNSIFNIDNLGVTYNTVVINAIDPSAGLGNTNLPGLPENTYTGNLDIHALYANAIYKYGEKWTFVPGLRVESFKQSIEYDVINLAFNNPGRNEATETFLLPSLNVKYALNEDQNLRFSVSRTVSNPEFKEVAPFVYENVTDRIGGNPDLLNDPAFSSIINLDLKYEWFFNRGQIFSIAAFAKQINDPVNLVSANDATGTQRFFRTGDKAEVFGVELEARKALLLNTEEESLLSAGLNVTYTATKQDLKTVSGTFNTNFNRDSDQLQGASPFLINADVSYTPTFGDYKPVANLVFSYFSDRIDALGAGQLGNIVEKGVPTLDFVWKNKVRDNFEINLSVKNLLNPTIERVRENATISEDVLTTLGIPFSRNATNEINPIDEFALSSYKRGVNIGLQFKYTF</sequence>
<dbReference type="GO" id="GO:0030246">
    <property type="term" value="F:carbohydrate binding"/>
    <property type="evidence" value="ECO:0007669"/>
    <property type="project" value="InterPro"/>
</dbReference>
<keyword evidence="2 4" id="KW-0472">Membrane</keyword>
<feature type="domain" description="TonB-dependent receptor plug" evidence="7">
    <location>
        <begin position="135"/>
        <end position="230"/>
    </location>
</feature>
<evidence type="ECO:0000313" key="8">
    <source>
        <dbReference type="EMBL" id="SEK92635.1"/>
    </source>
</evidence>
<evidence type="ECO:0000256" key="5">
    <source>
        <dbReference type="SAM" id="SignalP"/>
    </source>
</evidence>
<keyword evidence="4" id="KW-0798">TonB box</keyword>
<dbReference type="PANTHER" id="PTHR40980">
    <property type="entry name" value="PLUG DOMAIN-CONTAINING PROTEIN"/>
    <property type="match status" value="1"/>
</dbReference>
<dbReference type="OrthoDB" id="9768470at2"/>
<proteinExistence type="inferred from homology"/>
<feature type="domain" description="TonB-dependent receptor-like beta-barrel" evidence="6">
    <location>
        <begin position="468"/>
        <end position="892"/>
    </location>
</feature>
<accession>A0A1H7L2M5</accession>
<evidence type="ECO:0000313" key="9">
    <source>
        <dbReference type="Proteomes" id="UP000198521"/>
    </source>
</evidence>